<sequence>MANILLGEQNKELLWNILYSNKTFETIPQSKFNNIKIIFENAIIKVVNTNLEMLESTTNINTIKTLITQLNKVILQNIIADIANFNKLLLTSTNVKENHKMDTLESFEKQYKEKQESFNEFMAKKEPDEVNFETIKEDTLETSELDKLLENIQKERLKDIAIISNKKQDNLQEVDLNEFEKEIFTEFVEQDPIKKKKICTIGELLHDVQNNPEKKDTQSLLLSIDEKLTLLMGNQQKIMEKLGLL</sequence>
<reference evidence="1" key="1">
    <citation type="journal article" date="2020" name="Nature">
        <title>Giant virus diversity and host interactions through global metagenomics.</title>
        <authorList>
            <person name="Schulz F."/>
            <person name="Roux S."/>
            <person name="Paez-Espino D."/>
            <person name="Jungbluth S."/>
            <person name="Walsh D.A."/>
            <person name="Denef V.J."/>
            <person name="McMahon K.D."/>
            <person name="Konstantinidis K.T."/>
            <person name="Eloe-Fadrosh E.A."/>
            <person name="Kyrpides N.C."/>
            <person name="Woyke T."/>
        </authorList>
    </citation>
    <scope>NUCLEOTIDE SEQUENCE</scope>
    <source>
        <strain evidence="1">GVMAG-M-3300023174-75</strain>
    </source>
</reference>
<dbReference type="EMBL" id="MN739684">
    <property type="protein sequence ID" value="QHT20944.1"/>
    <property type="molecule type" value="Genomic_DNA"/>
</dbReference>
<protein>
    <submittedName>
        <fullName evidence="1">Uncharacterized protein</fullName>
    </submittedName>
</protein>
<accession>A0A6C0DW97</accession>
<dbReference type="AlphaFoldDB" id="A0A6C0DW97"/>
<evidence type="ECO:0000313" key="1">
    <source>
        <dbReference type="EMBL" id="QHT20944.1"/>
    </source>
</evidence>
<name>A0A6C0DW97_9ZZZZ</name>
<organism evidence="1">
    <name type="scientific">viral metagenome</name>
    <dbReference type="NCBI Taxonomy" id="1070528"/>
    <lineage>
        <taxon>unclassified sequences</taxon>
        <taxon>metagenomes</taxon>
        <taxon>organismal metagenomes</taxon>
    </lineage>
</organism>
<proteinExistence type="predicted"/>